<dbReference type="Gene3D" id="2.10.70.10">
    <property type="entry name" value="Complement Module, domain 1"/>
    <property type="match status" value="1"/>
</dbReference>
<dbReference type="STRING" id="9785.ENSLAFP00000012494"/>
<evidence type="ECO:0000313" key="7">
    <source>
        <dbReference type="Ensembl" id="ENSLAFP00000012494.2"/>
    </source>
</evidence>
<sequence>QNALVGSLVMVFATFVTLCNAQCYVILAEKIPGESATECKDINGVTHQLNSEWKTENCEACSCGEDGIQCCNTARIPVGYNTIKCKRILNKETCSYTVVERENPEKSCFVNMWIM</sequence>
<dbReference type="GO" id="GO:0005576">
    <property type="term" value="C:extracellular region"/>
    <property type="evidence" value="ECO:0007669"/>
    <property type="project" value="UniProtKB-SubCell"/>
</dbReference>
<dbReference type="OMA" id="ETEIICC"/>
<dbReference type="PANTHER" id="PTHR10500:SF8">
    <property type="entry name" value="BETA-MICROSEMINOPROTEIN"/>
    <property type="match status" value="1"/>
</dbReference>
<dbReference type="PANTHER" id="PTHR10500">
    <property type="entry name" value="BETA-MICROSEMINOPROTEIN"/>
    <property type="match status" value="1"/>
</dbReference>
<name>G3TE47_LOXAF</name>
<evidence type="ECO:0000256" key="3">
    <source>
        <dbReference type="ARBA" id="ARBA00022525"/>
    </source>
</evidence>
<dbReference type="InterPro" id="IPR008735">
    <property type="entry name" value="PSP94"/>
</dbReference>
<dbReference type="eggNOG" id="ENOG502SF48">
    <property type="taxonomic scope" value="Eukaryota"/>
</dbReference>
<reference evidence="7" key="2">
    <citation type="submission" date="2025-08" db="UniProtKB">
        <authorList>
            <consortium name="Ensembl"/>
        </authorList>
    </citation>
    <scope>IDENTIFICATION</scope>
    <source>
        <strain evidence="7">Isolate ISIS603380</strain>
    </source>
</reference>
<protein>
    <recommendedName>
        <fullName evidence="6">Beta-microseminoprotein</fullName>
    </recommendedName>
</protein>
<proteinExistence type="inferred from homology"/>
<organism evidence="7 8">
    <name type="scientific">Loxodonta africana</name>
    <name type="common">African elephant</name>
    <dbReference type="NCBI Taxonomy" id="9785"/>
    <lineage>
        <taxon>Eukaryota</taxon>
        <taxon>Metazoa</taxon>
        <taxon>Chordata</taxon>
        <taxon>Craniata</taxon>
        <taxon>Vertebrata</taxon>
        <taxon>Euteleostomi</taxon>
        <taxon>Mammalia</taxon>
        <taxon>Eutheria</taxon>
        <taxon>Afrotheria</taxon>
        <taxon>Proboscidea</taxon>
        <taxon>Elephantidae</taxon>
        <taxon>Loxodonta</taxon>
    </lineage>
</organism>
<feature type="signal peptide" evidence="6">
    <location>
        <begin position="1"/>
        <end position="21"/>
    </location>
</feature>
<keyword evidence="3 6" id="KW-0964">Secreted</keyword>
<evidence type="ECO:0000256" key="2">
    <source>
        <dbReference type="ARBA" id="ARBA00010352"/>
    </source>
</evidence>
<dbReference type="AlphaFoldDB" id="G3TE47"/>
<dbReference type="Pfam" id="PF05825">
    <property type="entry name" value="PSP94"/>
    <property type="match status" value="1"/>
</dbReference>
<dbReference type="FunCoup" id="G3TE47">
    <property type="interactions" value="4"/>
</dbReference>
<dbReference type="Gene3D" id="2.20.25.590">
    <property type="match status" value="1"/>
</dbReference>
<keyword evidence="8" id="KW-1185">Reference proteome</keyword>
<dbReference type="Ensembl" id="ENSLAFT00000014919.2">
    <property type="protein sequence ID" value="ENSLAFP00000012494.2"/>
    <property type="gene ID" value="ENSLAFG00000014923.2"/>
</dbReference>
<keyword evidence="5" id="KW-1015">Disulfide bond</keyword>
<evidence type="ECO:0000256" key="4">
    <source>
        <dbReference type="ARBA" id="ARBA00022729"/>
    </source>
</evidence>
<gene>
    <name evidence="7" type="primary">MSMB</name>
</gene>
<evidence type="ECO:0000313" key="8">
    <source>
        <dbReference type="Proteomes" id="UP000007646"/>
    </source>
</evidence>
<accession>G3TE47</accession>
<reference evidence="7" key="3">
    <citation type="submission" date="2025-09" db="UniProtKB">
        <authorList>
            <consortium name="Ensembl"/>
        </authorList>
    </citation>
    <scope>IDENTIFICATION</scope>
    <source>
        <strain evidence="7">Isolate ISIS603380</strain>
    </source>
</reference>
<dbReference type="HOGENOM" id="CLU_144891_0_0_1"/>
<comment type="subcellular location">
    <subcellularLocation>
        <location evidence="1 6">Secreted</location>
    </subcellularLocation>
</comment>
<reference evidence="7 8" key="1">
    <citation type="submission" date="2009-06" db="EMBL/GenBank/DDBJ databases">
        <title>The Genome Sequence of Loxodonta africana (African elephant).</title>
        <authorList>
            <person name="Di Palma F."/>
            <person name="Heiman D."/>
            <person name="Young S."/>
            <person name="Johnson J."/>
            <person name="Lander E.S."/>
            <person name="Lindblad-Toh K."/>
        </authorList>
    </citation>
    <scope>NUCLEOTIDE SEQUENCE [LARGE SCALE GENOMIC DNA]</scope>
    <source>
        <strain evidence="7 8">Isolate ISIS603380</strain>
    </source>
</reference>
<keyword evidence="4 6" id="KW-0732">Signal</keyword>
<evidence type="ECO:0000256" key="1">
    <source>
        <dbReference type="ARBA" id="ARBA00004613"/>
    </source>
</evidence>
<dbReference type="GeneTree" id="ENSGT00940000154371"/>
<dbReference type="InParanoid" id="G3TE47"/>
<comment type="similarity">
    <text evidence="2 6">Belongs to the beta-microseminoprotein family.</text>
</comment>
<evidence type="ECO:0000256" key="6">
    <source>
        <dbReference type="RuleBase" id="RU364124"/>
    </source>
</evidence>
<feature type="chain" id="PRO_5011128514" description="Beta-microseminoprotein" evidence="6">
    <location>
        <begin position="22"/>
        <end position="115"/>
    </location>
</feature>
<evidence type="ECO:0000256" key="5">
    <source>
        <dbReference type="ARBA" id="ARBA00023157"/>
    </source>
</evidence>
<dbReference type="Proteomes" id="UP000007646">
    <property type="component" value="Unassembled WGS sequence"/>
</dbReference>